<dbReference type="Proteomes" id="UP000887565">
    <property type="component" value="Unplaced"/>
</dbReference>
<evidence type="ECO:0000313" key="3">
    <source>
        <dbReference type="WBParaSite" id="nRc.2.0.1.t32905-RA"/>
    </source>
</evidence>
<proteinExistence type="predicted"/>
<evidence type="ECO:0000256" key="1">
    <source>
        <dbReference type="SAM" id="MobiDB-lite"/>
    </source>
</evidence>
<protein>
    <submittedName>
        <fullName evidence="3">Uncharacterized protein</fullName>
    </submittedName>
</protein>
<feature type="region of interest" description="Disordered" evidence="1">
    <location>
        <begin position="39"/>
        <end position="91"/>
    </location>
</feature>
<evidence type="ECO:0000313" key="2">
    <source>
        <dbReference type="Proteomes" id="UP000887565"/>
    </source>
</evidence>
<feature type="compositionally biased region" description="Low complexity" evidence="1">
    <location>
        <begin position="58"/>
        <end position="91"/>
    </location>
</feature>
<name>A0A915K4X9_ROMCU</name>
<dbReference type="WBParaSite" id="nRc.2.0.1.t32905-RA">
    <property type="protein sequence ID" value="nRc.2.0.1.t32905-RA"/>
    <property type="gene ID" value="nRc.2.0.1.g32905"/>
</dbReference>
<organism evidence="2 3">
    <name type="scientific">Romanomermis culicivorax</name>
    <name type="common">Nematode worm</name>
    <dbReference type="NCBI Taxonomy" id="13658"/>
    <lineage>
        <taxon>Eukaryota</taxon>
        <taxon>Metazoa</taxon>
        <taxon>Ecdysozoa</taxon>
        <taxon>Nematoda</taxon>
        <taxon>Enoplea</taxon>
        <taxon>Dorylaimia</taxon>
        <taxon>Mermithida</taxon>
        <taxon>Mermithoidea</taxon>
        <taxon>Mermithidae</taxon>
        <taxon>Romanomermis</taxon>
    </lineage>
</organism>
<keyword evidence="2" id="KW-1185">Reference proteome</keyword>
<accession>A0A915K4X9</accession>
<dbReference type="AlphaFoldDB" id="A0A915K4X9"/>
<sequence length="268" mass="30009">MDYINLLHRDAEIQKRMEALKNPLKDVFKAPLPLLPPMDLEPATSSANSFRPTAMSQLPTAPTSATTTTVTHTTSLPPTAPTSAQSTAQAQPQLVITTRPVLRVTPPTTLYQYFPKHYRPLYREQQLPVSHDVAALILQWVAGLWAEELGFVDAIHTAHLAHFLYKARGFDNPWCLLQAYNTAVCLIDSWMAYQQYAQPPKIADIQPIYLQYHSETDRPVPLLCRHNFSAQWNFLPLGLLPPTGLPSDRPSLIARQLPPHGVNPLSPL</sequence>
<reference evidence="3" key="1">
    <citation type="submission" date="2022-11" db="UniProtKB">
        <authorList>
            <consortium name="WormBaseParasite"/>
        </authorList>
    </citation>
    <scope>IDENTIFICATION</scope>
</reference>
<feature type="compositionally biased region" description="Polar residues" evidence="1">
    <location>
        <begin position="43"/>
        <end position="57"/>
    </location>
</feature>